<accession>K1R4R6</accession>
<organism evidence="3">
    <name type="scientific">Magallana gigas</name>
    <name type="common">Pacific oyster</name>
    <name type="synonym">Crassostrea gigas</name>
    <dbReference type="NCBI Taxonomy" id="29159"/>
    <lineage>
        <taxon>Eukaryota</taxon>
        <taxon>Metazoa</taxon>
        <taxon>Spiralia</taxon>
        <taxon>Lophotrochozoa</taxon>
        <taxon>Mollusca</taxon>
        <taxon>Bivalvia</taxon>
        <taxon>Autobranchia</taxon>
        <taxon>Pteriomorphia</taxon>
        <taxon>Ostreida</taxon>
        <taxon>Ostreoidea</taxon>
        <taxon>Ostreidae</taxon>
        <taxon>Magallana</taxon>
    </lineage>
</organism>
<feature type="region of interest" description="Disordered" evidence="1">
    <location>
        <begin position="161"/>
        <end position="203"/>
    </location>
</feature>
<name>K1R4R6_MAGGI</name>
<evidence type="ECO:0000256" key="1">
    <source>
        <dbReference type="SAM" id="MobiDB-lite"/>
    </source>
</evidence>
<keyword evidence="2" id="KW-0732">Signal</keyword>
<feature type="compositionally biased region" description="Polar residues" evidence="1">
    <location>
        <begin position="164"/>
        <end position="174"/>
    </location>
</feature>
<feature type="chain" id="PRO_5043859185" evidence="2">
    <location>
        <begin position="22"/>
        <end position="280"/>
    </location>
</feature>
<dbReference type="AlphaFoldDB" id="K1R4R6"/>
<feature type="compositionally biased region" description="Basic and acidic residues" evidence="1">
    <location>
        <begin position="187"/>
        <end position="197"/>
    </location>
</feature>
<protein>
    <submittedName>
        <fullName evidence="3">Uncharacterized protein</fullName>
    </submittedName>
</protein>
<feature type="compositionally biased region" description="Basic and acidic residues" evidence="1">
    <location>
        <begin position="258"/>
        <end position="268"/>
    </location>
</feature>
<evidence type="ECO:0000313" key="3">
    <source>
        <dbReference type="EMBL" id="EKC38509.1"/>
    </source>
</evidence>
<gene>
    <name evidence="3" type="ORF">CGI_10028128</name>
</gene>
<feature type="signal peptide" evidence="2">
    <location>
        <begin position="1"/>
        <end position="21"/>
    </location>
</feature>
<dbReference type="InParanoid" id="K1R4R6"/>
<dbReference type="EMBL" id="JH819182">
    <property type="protein sequence ID" value="EKC38509.1"/>
    <property type="molecule type" value="Genomic_DNA"/>
</dbReference>
<proteinExistence type="predicted"/>
<evidence type="ECO:0000256" key="2">
    <source>
        <dbReference type="SAM" id="SignalP"/>
    </source>
</evidence>
<reference evidence="3" key="1">
    <citation type="journal article" date="2012" name="Nature">
        <title>The oyster genome reveals stress adaptation and complexity of shell formation.</title>
        <authorList>
            <person name="Zhang G."/>
            <person name="Fang X."/>
            <person name="Guo X."/>
            <person name="Li L."/>
            <person name="Luo R."/>
            <person name="Xu F."/>
            <person name="Yang P."/>
            <person name="Zhang L."/>
            <person name="Wang X."/>
            <person name="Qi H."/>
            <person name="Xiong Z."/>
            <person name="Que H."/>
            <person name="Xie Y."/>
            <person name="Holland P.W."/>
            <person name="Paps J."/>
            <person name="Zhu Y."/>
            <person name="Wu F."/>
            <person name="Chen Y."/>
            <person name="Wang J."/>
            <person name="Peng C."/>
            <person name="Meng J."/>
            <person name="Yang L."/>
            <person name="Liu J."/>
            <person name="Wen B."/>
            <person name="Zhang N."/>
            <person name="Huang Z."/>
            <person name="Zhu Q."/>
            <person name="Feng Y."/>
            <person name="Mount A."/>
            <person name="Hedgecock D."/>
            <person name="Xu Z."/>
            <person name="Liu Y."/>
            <person name="Domazet-Loso T."/>
            <person name="Du Y."/>
            <person name="Sun X."/>
            <person name="Zhang S."/>
            <person name="Liu B."/>
            <person name="Cheng P."/>
            <person name="Jiang X."/>
            <person name="Li J."/>
            <person name="Fan D."/>
            <person name="Wang W."/>
            <person name="Fu W."/>
            <person name="Wang T."/>
            <person name="Wang B."/>
            <person name="Zhang J."/>
            <person name="Peng Z."/>
            <person name="Li Y."/>
            <person name="Li N."/>
            <person name="Wang J."/>
            <person name="Chen M."/>
            <person name="He Y."/>
            <person name="Tan F."/>
            <person name="Song X."/>
            <person name="Zheng Q."/>
            <person name="Huang R."/>
            <person name="Yang H."/>
            <person name="Du X."/>
            <person name="Chen L."/>
            <person name="Yang M."/>
            <person name="Gaffney P.M."/>
            <person name="Wang S."/>
            <person name="Luo L."/>
            <person name="She Z."/>
            <person name="Ming Y."/>
            <person name="Huang W."/>
            <person name="Zhang S."/>
            <person name="Huang B."/>
            <person name="Zhang Y."/>
            <person name="Qu T."/>
            <person name="Ni P."/>
            <person name="Miao G."/>
            <person name="Wang J."/>
            <person name="Wang Q."/>
            <person name="Steinberg C.E."/>
            <person name="Wang H."/>
            <person name="Li N."/>
            <person name="Qian L."/>
            <person name="Zhang G."/>
            <person name="Li Y."/>
            <person name="Yang H."/>
            <person name="Liu X."/>
            <person name="Wang J."/>
            <person name="Yin Y."/>
            <person name="Wang J."/>
        </authorList>
    </citation>
    <scope>NUCLEOTIDE SEQUENCE [LARGE SCALE GENOMIC DNA]</scope>
    <source>
        <strain evidence="3">05x7-T-G4-1.051#20</strain>
    </source>
</reference>
<sequence>MASILYLGFAVVVALASGVDAQSPRRCSSNPSICGPFQTCNFRTGRCESERCRPFPARDCPRGFYCRRGECVRDFLRAAGSISGGDPATGTEAADTGMLKVSVYHKIPDPSSEKHTSQEIGEEESFRGLDVRRVLQERHHLKALIKHTTFVGSLRRRFVLGGDNWNSSEENNAPNVERGGEEPEEAGTEHAAGHGHDLTCGAQDSHGLLRRHKHYGIGYHSLSQVTHKPEALAQIDRFPVVEEHDVCGDGDQTVQEVGHGDGEDEHVRGPSQKALLPDQR</sequence>
<dbReference type="HOGENOM" id="CLU_994812_0_0_1"/>
<feature type="region of interest" description="Disordered" evidence="1">
    <location>
        <begin position="243"/>
        <end position="280"/>
    </location>
</feature>